<dbReference type="Proteomes" id="UP000240325">
    <property type="component" value="Segment"/>
</dbReference>
<accession>A0A2H4UW58</accession>
<proteinExistence type="predicted"/>
<keyword evidence="2" id="KW-1185">Reference proteome</keyword>
<evidence type="ECO:0000313" key="1">
    <source>
        <dbReference type="EMBL" id="ATZ81173.1"/>
    </source>
</evidence>
<reference evidence="1" key="1">
    <citation type="journal article" date="2017" name="Elife">
        <title>The kinetoplastid-infecting Bodo saltans virus (BsV), a window into the most abundant giant viruses in the sea.</title>
        <authorList>
            <person name="Deeg C.M."/>
            <person name="Chow C.-E.T."/>
            <person name="Suttle C.A."/>
        </authorList>
    </citation>
    <scope>NUCLEOTIDE SEQUENCE</scope>
    <source>
        <strain evidence="1">NG1</strain>
    </source>
</reference>
<protein>
    <submittedName>
        <fullName evidence="1">Uncharacterized protein</fullName>
    </submittedName>
</protein>
<organism evidence="1">
    <name type="scientific">Bodo saltans virus</name>
    <dbReference type="NCBI Taxonomy" id="2024608"/>
    <lineage>
        <taxon>Viruses</taxon>
        <taxon>Varidnaviria</taxon>
        <taxon>Bamfordvirae</taxon>
        <taxon>Nucleocytoviricota</taxon>
        <taxon>Megaviricetes</taxon>
        <taxon>Imitervirales</taxon>
        <taxon>Mimiviridae</taxon>
        <taxon>Klosneuvirinae</taxon>
        <taxon>Theiavirus</taxon>
        <taxon>Theiavirus salishense</taxon>
    </lineage>
</organism>
<gene>
    <name evidence="1" type="ORF">BMW23_1130</name>
</gene>
<dbReference type="SUPFAM" id="SSF57667">
    <property type="entry name" value="beta-beta-alpha zinc fingers"/>
    <property type="match status" value="1"/>
</dbReference>
<dbReference type="InterPro" id="IPR036236">
    <property type="entry name" value="Znf_C2H2_sf"/>
</dbReference>
<sequence length="66" mass="8068">MKECIYCDYKTCDSRNWRHHVNTKKHKRRNFESERDLLIKERERNIISASELAEMENKVAMLEARL</sequence>
<name>A0A2H4UW58_9VIRU</name>
<evidence type="ECO:0000313" key="2">
    <source>
        <dbReference type="Proteomes" id="UP000240325"/>
    </source>
</evidence>
<dbReference type="EMBL" id="MF782455">
    <property type="protein sequence ID" value="ATZ81173.1"/>
    <property type="molecule type" value="Genomic_DNA"/>
</dbReference>